<feature type="compositionally biased region" description="Low complexity" evidence="11">
    <location>
        <begin position="423"/>
        <end position="435"/>
    </location>
</feature>
<feature type="region of interest" description="Disordered" evidence="11">
    <location>
        <begin position="552"/>
        <end position="617"/>
    </location>
</feature>
<dbReference type="PANTHER" id="PTHR14678">
    <property type="entry name" value="PROLINE-RICH PROTEIN 35-RELATED"/>
    <property type="match status" value="1"/>
</dbReference>
<evidence type="ECO:0000313" key="14">
    <source>
        <dbReference type="Proteomes" id="UP000295070"/>
    </source>
</evidence>
<feature type="region of interest" description="Disordered" evidence="11">
    <location>
        <begin position="500"/>
        <end position="521"/>
    </location>
</feature>
<evidence type="ECO:0000256" key="3">
    <source>
        <dbReference type="ARBA" id="ARBA00022771"/>
    </source>
</evidence>
<reference evidence="13 14" key="1">
    <citation type="submission" date="2019-01" db="EMBL/GenBank/DDBJ databases">
        <title>A chromosome-scale genome assembly of the yellow perch, Perca flavescens.</title>
        <authorList>
            <person name="Feron R."/>
            <person name="Morvezen R."/>
            <person name="Bestin A."/>
            <person name="Haffray P."/>
            <person name="Klopp C."/>
            <person name="Zahm M."/>
            <person name="Cabau C."/>
            <person name="Roques C."/>
            <person name="Donnadieu C."/>
            <person name="Bouchez O."/>
            <person name="Christie M."/>
            <person name="Larson W."/>
            <person name="Guiguen Y."/>
        </authorList>
    </citation>
    <scope>NUCLEOTIDE SEQUENCE [LARGE SCALE GENOMIC DNA]</scope>
    <source>
        <strain evidence="13">YP-PL-M2</strain>
        <tissue evidence="13">Blood</tissue>
    </source>
</reference>
<evidence type="ECO:0000256" key="11">
    <source>
        <dbReference type="SAM" id="MobiDB-lite"/>
    </source>
</evidence>
<dbReference type="GO" id="GO:0001228">
    <property type="term" value="F:DNA-binding transcription activator activity, RNA polymerase II-specific"/>
    <property type="evidence" value="ECO:0007669"/>
    <property type="project" value="TreeGrafter"/>
</dbReference>
<keyword evidence="8" id="KW-0804">Transcription</keyword>
<dbReference type="InterPro" id="IPR039363">
    <property type="entry name" value="ZNF750"/>
</dbReference>
<keyword evidence="4" id="KW-0221">Differentiation</keyword>
<name>A0A484CLS1_PERFV</name>
<sequence>METAQERKPKRPHYIPRPPGKPFKYQCFQCPFTCNEKSHLFNHMKYNLCKNSISLMSQKNGQIARRVKAGVKEDPVKSKDCQSPLPAVQNNIPETQGTEVNKAESRDDTEEVDVECDSPVNKDSQSVAKSKTVTEGENRESNEAKSLPRPSAFYSVTPKSDGPEAFKSSVQQSEDSQAPVPTFNHPGFPWGTISSSIPLKSFTPPMVAEYSPYLLPNRPLYPPYYLPANHHANEPNSPSLRPEFLDPQRPVMPQPIAPPHTSLFPPYPYRYCHPLHQGPPLHFGLYRPHELSMPITGSRYLPSDLYGPTFGPKDYDLYMHLRHSHNSLNTSTQEESNNGESEDKETRLSPKEGCSALGSPDRPSHAQIIQRDTEGQQYRGDSQTTTQLGRTAAAMQPIQTDLRHKESAESLLQLGTLHVDGGSSESSRYSSMPLSKPYPETTPDQNEGDNSEDLAPLNLSTRNQDKESSPSDHRLRGLDTDKINGEELPLNLSLRASYSSPVHSSTLSTLDDLQQRPDTELDEERCDQRQTAALALCQLAIASSAASLWDFSSADRPSEGSTDTRSSGFPKKTKRTTKAKKTGIKRANSGQAENKCHEPNKRAKAPGRALRRRPRCS</sequence>
<accession>A0A484CLS1</accession>
<evidence type="ECO:0000259" key="12">
    <source>
        <dbReference type="Pfam" id="PF15269"/>
    </source>
</evidence>
<evidence type="ECO:0000256" key="4">
    <source>
        <dbReference type="ARBA" id="ARBA00022782"/>
    </source>
</evidence>
<feature type="compositionally biased region" description="Acidic residues" evidence="11">
    <location>
        <begin position="107"/>
        <end position="116"/>
    </location>
</feature>
<evidence type="ECO:0000256" key="8">
    <source>
        <dbReference type="ARBA" id="ARBA00023163"/>
    </source>
</evidence>
<evidence type="ECO:0000256" key="5">
    <source>
        <dbReference type="ARBA" id="ARBA00022833"/>
    </source>
</evidence>
<dbReference type="GO" id="GO:0005634">
    <property type="term" value="C:nucleus"/>
    <property type="evidence" value="ECO:0007669"/>
    <property type="project" value="UniProtKB-SubCell"/>
</dbReference>
<feature type="compositionally biased region" description="Polar residues" evidence="11">
    <location>
        <begin position="327"/>
        <end position="339"/>
    </location>
</feature>
<keyword evidence="2" id="KW-0479">Metal-binding</keyword>
<feature type="compositionally biased region" description="Basic residues" evidence="11">
    <location>
        <begin position="571"/>
        <end position="584"/>
    </location>
</feature>
<dbReference type="EMBL" id="SCKG01000015">
    <property type="protein sequence ID" value="TDH02995.1"/>
    <property type="molecule type" value="Genomic_DNA"/>
</dbReference>
<gene>
    <name evidence="13" type="ORF">EPR50_G00158430</name>
</gene>
<comment type="subcellular location">
    <subcellularLocation>
        <location evidence="1">Nucleus</location>
    </subcellularLocation>
</comment>
<evidence type="ECO:0000256" key="1">
    <source>
        <dbReference type="ARBA" id="ARBA00004123"/>
    </source>
</evidence>
<keyword evidence="7" id="KW-0010">Activator</keyword>
<feature type="region of interest" description="Disordered" evidence="11">
    <location>
        <begin position="66"/>
        <end position="184"/>
    </location>
</feature>
<evidence type="ECO:0000256" key="9">
    <source>
        <dbReference type="ARBA" id="ARBA00023242"/>
    </source>
</evidence>
<feature type="region of interest" description="Disordered" evidence="11">
    <location>
        <begin position="327"/>
        <end position="365"/>
    </location>
</feature>
<keyword evidence="6" id="KW-0805">Transcription regulation</keyword>
<dbReference type="GO" id="GO:0008270">
    <property type="term" value="F:zinc ion binding"/>
    <property type="evidence" value="ECO:0007669"/>
    <property type="project" value="UniProtKB-KW"/>
</dbReference>
<feature type="compositionally biased region" description="Basic and acidic residues" evidence="11">
    <location>
        <begin position="132"/>
        <end position="143"/>
    </location>
</feature>
<keyword evidence="14" id="KW-1185">Reference proteome</keyword>
<dbReference type="PANTHER" id="PTHR14678:SF1">
    <property type="entry name" value="ZINC FINGER PROTEIN 750"/>
    <property type="match status" value="1"/>
</dbReference>
<feature type="domain" description="Zinc finger protein 750-like zinc finger" evidence="12">
    <location>
        <begin position="5"/>
        <end position="58"/>
    </location>
</feature>
<keyword evidence="5" id="KW-0862">Zinc</keyword>
<feature type="region of interest" description="Disordered" evidence="11">
    <location>
        <begin position="418"/>
        <end position="482"/>
    </location>
</feature>
<evidence type="ECO:0000256" key="10">
    <source>
        <dbReference type="ARBA" id="ARBA00040216"/>
    </source>
</evidence>
<dbReference type="Pfam" id="PF15269">
    <property type="entry name" value="zf-C2H2_7"/>
    <property type="match status" value="1"/>
</dbReference>
<dbReference type="AlphaFoldDB" id="A0A484CLS1"/>
<organism evidence="13 14">
    <name type="scientific">Perca flavescens</name>
    <name type="common">American yellow perch</name>
    <name type="synonym">Morone flavescens</name>
    <dbReference type="NCBI Taxonomy" id="8167"/>
    <lineage>
        <taxon>Eukaryota</taxon>
        <taxon>Metazoa</taxon>
        <taxon>Chordata</taxon>
        <taxon>Craniata</taxon>
        <taxon>Vertebrata</taxon>
        <taxon>Euteleostomi</taxon>
        <taxon>Actinopterygii</taxon>
        <taxon>Neopterygii</taxon>
        <taxon>Teleostei</taxon>
        <taxon>Neoteleostei</taxon>
        <taxon>Acanthomorphata</taxon>
        <taxon>Eupercaria</taxon>
        <taxon>Perciformes</taxon>
        <taxon>Percoidei</taxon>
        <taxon>Percidae</taxon>
        <taxon>Percinae</taxon>
        <taxon>Perca</taxon>
    </lineage>
</organism>
<evidence type="ECO:0000256" key="6">
    <source>
        <dbReference type="ARBA" id="ARBA00023015"/>
    </source>
</evidence>
<dbReference type="InterPro" id="IPR039064">
    <property type="entry name" value="ZNF750_Znf"/>
</dbReference>
<feature type="compositionally biased region" description="Polar residues" evidence="11">
    <location>
        <begin position="88"/>
        <end position="99"/>
    </location>
</feature>
<feature type="compositionally biased region" description="Basic residues" evidence="11">
    <location>
        <begin position="602"/>
        <end position="617"/>
    </location>
</feature>
<evidence type="ECO:0000256" key="2">
    <source>
        <dbReference type="ARBA" id="ARBA00022723"/>
    </source>
</evidence>
<feature type="compositionally biased region" description="Polar residues" evidence="11">
    <location>
        <begin position="121"/>
        <end position="131"/>
    </location>
</feature>
<proteinExistence type="predicted"/>
<feature type="compositionally biased region" description="Basic and acidic residues" evidence="11">
    <location>
        <begin position="70"/>
        <end position="80"/>
    </location>
</feature>
<dbReference type="GO" id="GO:0008544">
    <property type="term" value="P:epidermis development"/>
    <property type="evidence" value="ECO:0007669"/>
    <property type="project" value="TreeGrafter"/>
</dbReference>
<dbReference type="Proteomes" id="UP000295070">
    <property type="component" value="Chromosome 15"/>
</dbReference>
<dbReference type="STRING" id="8167.A0A484CLS1"/>
<dbReference type="GO" id="GO:0000978">
    <property type="term" value="F:RNA polymerase II cis-regulatory region sequence-specific DNA binding"/>
    <property type="evidence" value="ECO:0007669"/>
    <property type="project" value="TreeGrafter"/>
</dbReference>
<dbReference type="GO" id="GO:1990841">
    <property type="term" value="F:promoter-specific chromatin binding"/>
    <property type="evidence" value="ECO:0007669"/>
    <property type="project" value="TreeGrafter"/>
</dbReference>
<keyword evidence="9" id="KW-0539">Nucleus</keyword>
<protein>
    <recommendedName>
        <fullName evidence="10">Zinc finger protein 750</fullName>
    </recommendedName>
</protein>
<keyword evidence="3" id="KW-0863">Zinc-finger</keyword>
<dbReference type="GO" id="GO:0030154">
    <property type="term" value="P:cell differentiation"/>
    <property type="evidence" value="ECO:0007669"/>
    <property type="project" value="UniProtKB-KW"/>
</dbReference>
<feature type="compositionally biased region" description="Basic and acidic residues" evidence="11">
    <location>
        <begin position="463"/>
        <end position="482"/>
    </location>
</feature>
<comment type="caution">
    <text evidence="13">The sequence shown here is derived from an EMBL/GenBank/DDBJ whole genome shotgun (WGS) entry which is preliminary data.</text>
</comment>
<evidence type="ECO:0000256" key="7">
    <source>
        <dbReference type="ARBA" id="ARBA00023159"/>
    </source>
</evidence>
<feature type="compositionally biased region" description="Polar residues" evidence="11">
    <location>
        <begin position="500"/>
        <end position="512"/>
    </location>
</feature>
<evidence type="ECO:0000313" key="13">
    <source>
        <dbReference type="EMBL" id="TDH02995.1"/>
    </source>
</evidence>